<organism evidence="1 2">
    <name type="scientific">Sphagnum troendelagicum</name>
    <dbReference type="NCBI Taxonomy" id="128251"/>
    <lineage>
        <taxon>Eukaryota</taxon>
        <taxon>Viridiplantae</taxon>
        <taxon>Streptophyta</taxon>
        <taxon>Embryophyta</taxon>
        <taxon>Bryophyta</taxon>
        <taxon>Sphagnophytina</taxon>
        <taxon>Sphagnopsida</taxon>
        <taxon>Sphagnales</taxon>
        <taxon>Sphagnaceae</taxon>
        <taxon>Sphagnum</taxon>
    </lineage>
</organism>
<name>A0ABP0UEW2_9BRYO</name>
<accession>A0ABP0UEW2</accession>
<evidence type="ECO:0000313" key="1">
    <source>
        <dbReference type="EMBL" id="CAK9219905.1"/>
    </source>
</evidence>
<dbReference type="EMBL" id="OZ019895">
    <property type="protein sequence ID" value="CAK9219905.1"/>
    <property type="molecule type" value="Genomic_DNA"/>
</dbReference>
<dbReference type="PANTHER" id="PTHR37067:SF3">
    <property type="entry name" value="PX DOMAIN-CONTAINING PROTEIN"/>
    <property type="match status" value="1"/>
</dbReference>
<dbReference type="Proteomes" id="UP001497512">
    <property type="component" value="Chromosome 3"/>
</dbReference>
<sequence length="173" mass="19610">MLKKPTTPFQLAHCLQFGLKIAKEANKRVTSVRCNFCAFFGRVKVKAGDEHAGKKRQRSSRNDTKYWTAFATQNYRSHHESQHADLWAEYSALSNEEKRTHFDGKANHANTLHRYVDLEFDSLTFHVLAPIVDTIIADLFFRPNKVLVNFDDDNEDNGGAAAAITKKVAAKAK</sequence>
<keyword evidence="2" id="KW-1185">Reference proteome</keyword>
<reference evidence="1" key="1">
    <citation type="submission" date="2024-02" db="EMBL/GenBank/DDBJ databases">
        <authorList>
            <consortium name="ELIXIR-Norway"/>
            <consortium name="Elixir Norway"/>
        </authorList>
    </citation>
    <scope>NUCLEOTIDE SEQUENCE</scope>
</reference>
<dbReference type="PANTHER" id="PTHR37067">
    <property type="entry name" value="PX DOMAIN-CONTAINING PROTEIN"/>
    <property type="match status" value="1"/>
</dbReference>
<protein>
    <submittedName>
        <fullName evidence="1">Uncharacterized protein</fullName>
    </submittedName>
</protein>
<proteinExistence type="predicted"/>
<evidence type="ECO:0000313" key="2">
    <source>
        <dbReference type="Proteomes" id="UP001497512"/>
    </source>
</evidence>
<gene>
    <name evidence="1" type="ORF">CSSPTR1EN2_LOCUS14974</name>
</gene>